<feature type="compositionally biased region" description="Basic and acidic residues" evidence="1">
    <location>
        <begin position="1"/>
        <end position="11"/>
    </location>
</feature>
<feature type="region of interest" description="Disordered" evidence="1">
    <location>
        <begin position="1"/>
        <end position="22"/>
    </location>
</feature>
<dbReference type="HOGENOM" id="CLU_3225536_0_0_1"/>
<protein>
    <submittedName>
        <fullName evidence="2">Uncharacterized protein</fullName>
    </submittedName>
</protein>
<dbReference type="Proteomes" id="UP000004995">
    <property type="component" value="Unassembled WGS sequence"/>
</dbReference>
<keyword evidence="3" id="KW-1185">Reference proteome</keyword>
<name>K3ZGC5_SETIT</name>
<accession>K3ZGC5</accession>
<dbReference type="EMBL" id="AGNK02001471">
    <property type="status" value="NOT_ANNOTATED_CDS"/>
    <property type="molecule type" value="Genomic_DNA"/>
</dbReference>
<proteinExistence type="predicted"/>
<dbReference type="InParanoid" id="K3ZGC5"/>
<dbReference type="EnsemblPlants" id="KQL13707">
    <property type="protein sequence ID" value="KQL13707"/>
    <property type="gene ID" value="SETIT_025627mg"/>
</dbReference>
<organism evidence="2 3">
    <name type="scientific">Setaria italica</name>
    <name type="common">Foxtail millet</name>
    <name type="synonym">Panicum italicum</name>
    <dbReference type="NCBI Taxonomy" id="4555"/>
    <lineage>
        <taxon>Eukaryota</taxon>
        <taxon>Viridiplantae</taxon>
        <taxon>Streptophyta</taxon>
        <taxon>Embryophyta</taxon>
        <taxon>Tracheophyta</taxon>
        <taxon>Spermatophyta</taxon>
        <taxon>Magnoliopsida</taxon>
        <taxon>Liliopsida</taxon>
        <taxon>Poales</taxon>
        <taxon>Poaceae</taxon>
        <taxon>PACMAD clade</taxon>
        <taxon>Panicoideae</taxon>
        <taxon>Panicodae</taxon>
        <taxon>Paniceae</taxon>
        <taxon>Cenchrinae</taxon>
        <taxon>Setaria</taxon>
    </lineage>
</organism>
<reference evidence="2" key="2">
    <citation type="submission" date="2018-08" db="UniProtKB">
        <authorList>
            <consortium name="EnsemblPlants"/>
        </authorList>
    </citation>
    <scope>IDENTIFICATION</scope>
    <source>
        <strain evidence="2">Yugu1</strain>
    </source>
</reference>
<evidence type="ECO:0000313" key="2">
    <source>
        <dbReference type="EnsemblPlants" id="KQL13707"/>
    </source>
</evidence>
<sequence>MSSTTYRDRGCLENGQSSIQPQEPGYGCLYKKLGANVRGLEQEH</sequence>
<dbReference type="AlphaFoldDB" id="K3ZGC5"/>
<reference evidence="3" key="1">
    <citation type="journal article" date="2012" name="Nat. Biotechnol.">
        <title>Reference genome sequence of the model plant Setaria.</title>
        <authorList>
            <person name="Bennetzen J.L."/>
            <person name="Schmutz J."/>
            <person name="Wang H."/>
            <person name="Percifield R."/>
            <person name="Hawkins J."/>
            <person name="Pontaroli A.C."/>
            <person name="Estep M."/>
            <person name="Feng L."/>
            <person name="Vaughn J.N."/>
            <person name="Grimwood J."/>
            <person name="Jenkins J."/>
            <person name="Barry K."/>
            <person name="Lindquist E."/>
            <person name="Hellsten U."/>
            <person name="Deshpande S."/>
            <person name="Wang X."/>
            <person name="Wu X."/>
            <person name="Mitros T."/>
            <person name="Triplett J."/>
            <person name="Yang X."/>
            <person name="Ye C.Y."/>
            <person name="Mauro-Herrera M."/>
            <person name="Wang L."/>
            <person name="Li P."/>
            <person name="Sharma M."/>
            <person name="Sharma R."/>
            <person name="Ronald P.C."/>
            <person name="Panaud O."/>
            <person name="Kellogg E.A."/>
            <person name="Brutnell T.P."/>
            <person name="Doust A.N."/>
            <person name="Tuskan G.A."/>
            <person name="Rokhsar D."/>
            <person name="Devos K.M."/>
        </authorList>
    </citation>
    <scope>NUCLEOTIDE SEQUENCE [LARGE SCALE GENOMIC DNA]</scope>
    <source>
        <strain evidence="3">cv. Yugu1</strain>
    </source>
</reference>
<evidence type="ECO:0000256" key="1">
    <source>
        <dbReference type="SAM" id="MobiDB-lite"/>
    </source>
</evidence>
<dbReference type="Gramene" id="KQL13707">
    <property type="protein sequence ID" value="KQL13707"/>
    <property type="gene ID" value="SETIT_025627mg"/>
</dbReference>
<evidence type="ECO:0000313" key="3">
    <source>
        <dbReference type="Proteomes" id="UP000004995"/>
    </source>
</evidence>